<keyword evidence="2" id="KW-0808">Transferase</keyword>
<name>A0A7D5P439_9EURY</name>
<evidence type="ECO:0000259" key="1">
    <source>
        <dbReference type="Pfam" id="PF00535"/>
    </source>
</evidence>
<dbReference type="AlphaFoldDB" id="A0A7D5P439"/>
<dbReference type="KEGG" id="hrr:HZS55_06090"/>
<evidence type="ECO:0000313" key="3">
    <source>
        <dbReference type="Proteomes" id="UP000509667"/>
    </source>
</evidence>
<accession>A0A7D5P439</accession>
<sequence length="295" mass="33283">MSKQTPLVSIVIPVYNREDTIVRCIDSALSQTYDNIEIIVVDDASTDRTVECIRSTYSDDLYLIEHTRNRGGSAARNTGIDEASGEYIALLDSDDAWRPEKVEHQVKILSSRSDKYAGIYCGTEYVSQDPFTTLIKNLAISPSTDKSCTIEEILSLQTTLGGASTILVRRSVVNKINGFDEDFTRHQDLEFLIRCLKEGEMIYMHKPYVIKFETNYPSANSVSQAKELFFHKFSDEISVQEQNGVPISEYHNFDLARCHIRNGDLIEAIELLKESKPPSTTDVLSFAKAVFDRLS</sequence>
<dbReference type="InterPro" id="IPR029044">
    <property type="entry name" value="Nucleotide-diphossugar_trans"/>
</dbReference>
<dbReference type="CDD" id="cd00761">
    <property type="entry name" value="Glyco_tranf_GTA_type"/>
    <property type="match status" value="1"/>
</dbReference>
<gene>
    <name evidence="2" type="ORF">HZS55_06090</name>
</gene>
<dbReference type="Proteomes" id="UP000509667">
    <property type="component" value="Chromosome"/>
</dbReference>
<dbReference type="PANTHER" id="PTHR43685">
    <property type="entry name" value="GLYCOSYLTRANSFERASE"/>
    <property type="match status" value="1"/>
</dbReference>
<dbReference type="InterPro" id="IPR001173">
    <property type="entry name" value="Glyco_trans_2-like"/>
</dbReference>
<reference evidence="2 3" key="1">
    <citation type="submission" date="2020-07" db="EMBL/GenBank/DDBJ databases">
        <title>Halosimplex pelagicum sp. nov. and Halosimplex rubrum sp. nov., isolated from salted brown alga Laminaria, and emended description of the genus Halosimplex.</title>
        <authorList>
            <person name="Cui H."/>
        </authorList>
    </citation>
    <scope>NUCLEOTIDE SEQUENCE [LARGE SCALE GENOMIC DNA]</scope>
    <source>
        <strain evidence="2 3">R27</strain>
    </source>
</reference>
<dbReference type="InterPro" id="IPR050834">
    <property type="entry name" value="Glycosyltransf_2"/>
</dbReference>
<keyword evidence="3" id="KW-1185">Reference proteome</keyword>
<proteinExistence type="predicted"/>
<protein>
    <submittedName>
        <fullName evidence="2">Glycosyltransferase family 2 protein</fullName>
    </submittedName>
</protein>
<dbReference type="EMBL" id="CP058910">
    <property type="protein sequence ID" value="QLH76898.1"/>
    <property type="molecule type" value="Genomic_DNA"/>
</dbReference>
<dbReference type="RefSeq" id="WP_179910832.1">
    <property type="nucleotide sequence ID" value="NZ_CP058910.1"/>
</dbReference>
<dbReference type="GeneID" id="56077415"/>
<dbReference type="SUPFAM" id="SSF53448">
    <property type="entry name" value="Nucleotide-diphospho-sugar transferases"/>
    <property type="match status" value="1"/>
</dbReference>
<feature type="domain" description="Glycosyltransferase 2-like" evidence="1">
    <location>
        <begin position="9"/>
        <end position="123"/>
    </location>
</feature>
<organism evidence="2 3">
    <name type="scientific">Halosimplex rubrum</name>
    <dbReference type="NCBI Taxonomy" id="869889"/>
    <lineage>
        <taxon>Archaea</taxon>
        <taxon>Methanobacteriati</taxon>
        <taxon>Methanobacteriota</taxon>
        <taxon>Stenosarchaea group</taxon>
        <taxon>Halobacteria</taxon>
        <taxon>Halobacteriales</taxon>
        <taxon>Haloarculaceae</taxon>
        <taxon>Halosimplex</taxon>
    </lineage>
</organism>
<evidence type="ECO:0000313" key="2">
    <source>
        <dbReference type="EMBL" id="QLH76898.1"/>
    </source>
</evidence>
<dbReference type="GO" id="GO:0016740">
    <property type="term" value="F:transferase activity"/>
    <property type="evidence" value="ECO:0007669"/>
    <property type="project" value="UniProtKB-KW"/>
</dbReference>
<dbReference type="OrthoDB" id="46222at2157"/>
<dbReference type="PANTHER" id="PTHR43685:SF2">
    <property type="entry name" value="GLYCOSYLTRANSFERASE 2-LIKE DOMAIN-CONTAINING PROTEIN"/>
    <property type="match status" value="1"/>
</dbReference>
<dbReference type="Gene3D" id="3.90.550.10">
    <property type="entry name" value="Spore Coat Polysaccharide Biosynthesis Protein SpsA, Chain A"/>
    <property type="match status" value="1"/>
</dbReference>
<dbReference type="Pfam" id="PF00535">
    <property type="entry name" value="Glycos_transf_2"/>
    <property type="match status" value="1"/>
</dbReference>